<reference evidence="1 2" key="1">
    <citation type="journal article" date="2020" name="Front. Microbiol.">
        <title>Phenotypic and Genetic Characterization of the Cheese Ripening Yeast Geotrichum candidum.</title>
        <authorList>
            <person name="Perkins V."/>
            <person name="Vignola S."/>
            <person name="Lessard M.H."/>
            <person name="Plante P.L."/>
            <person name="Corbeil J."/>
            <person name="Dugat-Bony E."/>
            <person name="Frenette M."/>
            <person name="Labrie S."/>
        </authorList>
    </citation>
    <scope>NUCLEOTIDE SEQUENCE [LARGE SCALE GENOMIC DNA]</scope>
    <source>
        <strain evidence="1 2">LMA-1147</strain>
    </source>
</reference>
<keyword evidence="2" id="KW-1185">Reference proteome</keyword>
<comment type="caution">
    <text evidence="1">The sequence shown here is derived from an EMBL/GenBank/DDBJ whole genome shotgun (WGS) entry which is preliminary data.</text>
</comment>
<gene>
    <name evidence="1" type="ORF">D0Z00_003612</name>
</gene>
<organism evidence="1 2">
    <name type="scientific">Geotrichum galactomycetum</name>
    <dbReference type="NCBI Taxonomy" id="27317"/>
    <lineage>
        <taxon>Eukaryota</taxon>
        <taxon>Fungi</taxon>
        <taxon>Dikarya</taxon>
        <taxon>Ascomycota</taxon>
        <taxon>Saccharomycotina</taxon>
        <taxon>Dipodascomycetes</taxon>
        <taxon>Dipodascales</taxon>
        <taxon>Dipodascaceae</taxon>
        <taxon>Geotrichum</taxon>
    </lineage>
</organism>
<evidence type="ECO:0000313" key="2">
    <source>
        <dbReference type="Proteomes" id="UP000744676"/>
    </source>
</evidence>
<evidence type="ECO:0000313" key="1">
    <source>
        <dbReference type="EMBL" id="KAF5094286.1"/>
    </source>
</evidence>
<dbReference type="Proteomes" id="UP000744676">
    <property type="component" value="Unassembled WGS sequence"/>
</dbReference>
<proteinExistence type="predicted"/>
<protein>
    <submittedName>
        <fullName evidence="1">Uncharacterized protein</fullName>
    </submittedName>
</protein>
<sequence length="345" mass="38296">MAATNEAILLEAQKSPSKKLLPPAKGLSSSRWADSDEDESSTASPGPTATARLRGSPKKKQPDLEAEAVAEDFGKRLKLPSQSDLDTDRQKENHDDRVVAGTNIHGTGATTSKWAEERERNQKTRITKSNNLSWRAELDDDDLFSNKQSLRNSHGGDERGAHGGRRLDDRDDPKRRDGGWSGAGRNHHEGNRNLTSRRDNGDGWGSSRRDDSDRGRGVRRNADDSWIRSAHRDDNKNWGRSADDHNDNWGRRNGAGSSRRSEPVSSQPANRERLHNDFDRRRQADQAEKPVSTATPASATLKTDVKPTDDNSASTTDSTAGRSQALEKLMNTKIGHFDWADEDDF</sequence>
<name>A0ACB6V0Q2_9ASCO</name>
<dbReference type="EMBL" id="QVQA01000171">
    <property type="protein sequence ID" value="KAF5094286.1"/>
    <property type="molecule type" value="Genomic_DNA"/>
</dbReference>
<accession>A0ACB6V0Q2</accession>